<feature type="domain" description="SHOCT" evidence="1">
    <location>
        <begin position="32"/>
        <end position="59"/>
    </location>
</feature>
<dbReference type="EMBL" id="CAFBLR010000218">
    <property type="protein sequence ID" value="CAB4884722.1"/>
    <property type="molecule type" value="Genomic_DNA"/>
</dbReference>
<accession>A0A6J7PUP2</accession>
<dbReference type="EMBL" id="CAFBON010000271">
    <property type="protein sequence ID" value="CAB5005764.1"/>
    <property type="molecule type" value="Genomic_DNA"/>
</dbReference>
<evidence type="ECO:0000259" key="1">
    <source>
        <dbReference type="Pfam" id="PF09851"/>
    </source>
</evidence>
<dbReference type="Pfam" id="PF09851">
    <property type="entry name" value="SHOCT"/>
    <property type="match status" value="1"/>
</dbReference>
<evidence type="ECO:0000313" key="3">
    <source>
        <dbReference type="EMBL" id="CAB5005764.1"/>
    </source>
</evidence>
<evidence type="ECO:0000313" key="2">
    <source>
        <dbReference type="EMBL" id="CAB4884722.1"/>
    </source>
</evidence>
<proteinExistence type="predicted"/>
<name>A0A6J7PUP2_9ZZZZ</name>
<dbReference type="AlphaFoldDB" id="A0A6J7PUP2"/>
<protein>
    <submittedName>
        <fullName evidence="3">Unannotated protein</fullName>
    </submittedName>
</protein>
<gene>
    <name evidence="2" type="ORF">UFOPK3417_01757</name>
    <name evidence="3" type="ORF">UFOPK3954_02036</name>
</gene>
<reference evidence="3" key="1">
    <citation type="submission" date="2020-05" db="EMBL/GenBank/DDBJ databases">
        <authorList>
            <person name="Chiriac C."/>
            <person name="Salcher M."/>
            <person name="Ghai R."/>
            <person name="Kavagutti S V."/>
        </authorList>
    </citation>
    <scope>NUCLEOTIDE SEQUENCE</scope>
</reference>
<dbReference type="InterPro" id="IPR018649">
    <property type="entry name" value="SHOCT"/>
</dbReference>
<sequence>MANIIHEAIEEYRNQNRSGGGALAGQAGDLTEQLERLEGLRDRGSITQDEFEAQKRRMLG</sequence>
<organism evidence="3">
    <name type="scientific">freshwater metagenome</name>
    <dbReference type="NCBI Taxonomy" id="449393"/>
    <lineage>
        <taxon>unclassified sequences</taxon>
        <taxon>metagenomes</taxon>
        <taxon>ecological metagenomes</taxon>
    </lineage>
</organism>